<organism evidence="7 8">
    <name type="scientific">Agrocybe pediades</name>
    <dbReference type="NCBI Taxonomy" id="84607"/>
    <lineage>
        <taxon>Eukaryota</taxon>
        <taxon>Fungi</taxon>
        <taxon>Dikarya</taxon>
        <taxon>Basidiomycota</taxon>
        <taxon>Agaricomycotina</taxon>
        <taxon>Agaricomycetes</taxon>
        <taxon>Agaricomycetidae</taxon>
        <taxon>Agaricales</taxon>
        <taxon>Agaricineae</taxon>
        <taxon>Strophariaceae</taxon>
        <taxon>Agrocybe</taxon>
    </lineage>
</organism>
<dbReference type="Proteomes" id="UP000521872">
    <property type="component" value="Unassembled WGS sequence"/>
</dbReference>
<reference evidence="7 8" key="1">
    <citation type="submission" date="2019-12" db="EMBL/GenBank/DDBJ databases">
        <authorList>
            <person name="Floudas D."/>
            <person name="Bentzer J."/>
            <person name="Ahren D."/>
            <person name="Johansson T."/>
            <person name="Persson P."/>
            <person name="Tunlid A."/>
        </authorList>
    </citation>
    <scope>NUCLEOTIDE SEQUENCE [LARGE SCALE GENOMIC DNA]</scope>
    <source>
        <strain evidence="7 8">CBS 102.39</strain>
    </source>
</reference>
<evidence type="ECO:0000313" key="7">
    <source>
        <dbReference type="EMBL" id="KAF4613478.1"/>
    </source>
</evidence>
<protein>
    <recommendedName>
        <fullName evidence="9">Transposase</fullName>
    </recommendedName>
</protein>
<feature type="region of interest" description="Disordered" evidence="6">
    <location>
        <begin position="439"/>
        <end position="529"/>
    </location>
</feature>
<feature type="compositionally biased region" description="Low complexity" evidence="6">
    <location>
        <begin position="42"/>
        <end position="57"/>
    </location>
</feature>
<dbReference type="PANTHER" id="PTHR46481">
    <property type="entry name" value="ZINC FINGER BED DOMAIN-CONTAINING PROTEIN 4"/>
    <property type="match status" value="1"/>
</dbReference>
<evidence type="ECO:0000256" key="4">
    <source>
        <dbReference type="ARBA" id="ARBA00022833"/>
    </source>
</evidence>
<evidence type="ECO:0000313" key="8">
    <source>
        <dbReference type="Proteomes" id="UP000521872"/>
    </source>
</evidence>
<evidence type="ECO:0008006" key="9">
    <source>
        <dbReference type="Google" id="ProtNLM"/>
    </source>
</evidence>
<evidence type="ECO:0000256" key="6">
    <source>
        <dbReference type="SAM" id="MobiDB-lite"/>
    </source>
</evidence>
<evidence type="ECO:0000256" key="3">
    <source>
        <dbReference type="ARBA" id="ARBA00022771"/>
    </source>
</evidence>
<feature type="compositionally biased region" description="Acidic residues" evidence="6">
    <location>
        <begin position="215"/>
        <end position="225"/>
    </location>
</feature>
<feature type="compositionally biased region" description="Polar residues" evidence="6">
    <location>
        <begin position="480"/>
        <end position="510"/>
    </location>
</feature>
<dbReference type="GO" id="GO:0008270">
    <property type="term" value="F:zinc ion binding"/>
    <property type="evidence" value="ECO:0007669"/>
    <property type="project" value="UniProtKB-KW"/>
</dbReference>
<gene>
    <name evidence="7" type="ORF">D9613_008204</name>
</gene>
<feature type="region of interest" description="Disordered" evidence="6">
    <location>
        <begin position="1"/>
        <end position="226"/>
    </location>
</feature>
<sequence length="529" mass="57461">MAPNTTSDTDAPLGKRKRITTFDLNNSEHDRLAQKRLRVDQKATLAGTKTLTASPHPLSKKSSSKKPAQASSSSKPVPAVAAETTLPTTPSQPTASQPAASQPNATTSQPTAPQPTASQSAASQSAASHRMAAASSSCKATVEDAPEDDEDEHTQPRRRKAPHNPNTILISSEEDDVEIVKEKKTKKKAAPTEPSAKKPPAPKKVKASKKAVVESDAEEASETEEAELKRLKQDWTSTTYAFFDPTPDIVYIDGRRVHVFSCNAKRCKGKGANPRLVNRYLGTKDASSTSGRFATDAWTSPNHKAFMAVTVHFENDGVPISMLLDIVEVAKSHSGINLALAFVEILEDFKISDKILSVTCDNASNNDTMIEEMSQLLDDFPGAPNQTRCFTHILNLVAKSIIKQFDVPKAKSGQVLDDALKALAELAMDLDLEELQTLQTADDGGQVDNGDESAQDDDTTGWMDMRDEMTEEEQEELDDNNVTPVRSPPKSTWPTSVVNGTGNPWVSQRQPVPVSRQPNPSNPRVFRTK</sequence>
<dbReference type="PANTHER" id="PTHR46481:SF10">
    <property type="entry name" value="ZINC FINGER BED DOMAIN-CONTAINING PROTEIN 39"/>
    <property type="match status" value="1"/>
</dbReference>
<evidence type="ECO:0000256" key="2">
    <source>
        <dbReference type="ARBA" id="ARBA00022723"/>
    </source>
</evidence>
<dbReference type="InterPro" id="IPR052035">
    <property type="entry name" value="ZnF_BED_domain_contain"/>
</dbReference>
<evidence type="ECO:0000256" key="1">
    <source>
        <dbReference type="ARBA" id="ARBA00004123"/>
    </source>
</evidence>
<dbReference type="AlphaFoldDB" id="A0A8H4QM33"/>
<dbReference type="SUPFAM" id="SSF53098">
    <property type="entry name" value="Ribonuclease H-like"/>
    <property type="match status" value="1"/>
</dbReference>
<keyword evidence="4" id="KW-0862">Zinc</keyword>
<keyword evidence="5" id="KW-0539">Nucleus</keyword>
<keyword evidence="2" id="KW-0479">Metal-binding</keyword>
<dbReference type="EMBL" id="JAACJL010000045">
    <property type="protein sequence ID" value="KAF4613478.1"/>
    <property type="molecule type" value="Genomic_DNA"/>
</dbReference>
<proteinExistence type="predicted"/>
<feature type="compositionally biased region" description="Basic residues" evidence="6">
    <location>
        <begin position="200"/>
        <end position="209"/>
    </location>
</feature>
<feature type="compositionally biased region" description="Low complexity" evidence="6">
    <location>
        <begin position="65"/>
        <end position="137"/>
    </location>
</feature>
<dbReference type="GO" id="GO:0005634">
    <property type="term" value="C:nucleus"/>
    <property type="evidence" value="ECO:0007669"/>
    <property type="project" value="UniProtKB-SubCell"/>
</dbReference>
<feature type="compositionally biased region" description="Acidic residues" evidence="6">
    <location>
        <begin position="449"/>
        <end position="459"/>
    </location>
</feature>
<evidence type="ECO:0000256" key="5">
    <source>
        <dbReference type="ARBA" id="ARBA00023242"/>
    </source>
</evidence>
<accession>A0A8H4QM33</accession>
<comment type="subcellular location">
    <subcellularLocation>
        <location evidence="1">Nucleus</location>
    </subcellularLocation>
</comment>
<dbReference type="InterPro" id="IPR012337">
    <property type="entry name" value="RNaseH-like_sf"/>
</dbReference>
<keyword evidence="3" id="KW-0863">Zinc-finger</keyword>
<keyword evidence="8" id="KW-1185">Reference proteome</keyword>
<feature type="compositionally biased region" description="Acidic residues" evidence="6">
    <location>
        <begin position="469"/>
        <end position="479"/>
    </location>
</feature>
<feature type="compositionally biased region" description="Basic and acidic residues" evidence="6">
    <location>
        <begin position="26"/>
        <end position="41"/>
    </location>
</feature>
<name>A0A8H4QM33_9AGAR</name>
<comment type="caution">
    <text evidence="7">The sequence shown here is derived from an EMBL/GenBank/DDBJ whole genome shotgun (WGS) entry which is preliminary data.</text>
</comment>